<dbReference type="SUPFAM" id="SSF48576">
    <property type="entry name" value="Terpenoid synthases"/>
    <property type="match status" value="1"/>
</dbReference>
<dbReference type="InterPro" id="IPR000092">
    <property type="entry name" value="Polyprenyl_synt"/>
</dbReference>
<dbReference type="InterPro" id="IPR033749">
    <property type="entry name" value="Polyprenyl_synt_CS"/>
</dbReference>
<keyword evidence="5" id="KW-0460">Magnesium</keyword>
<name>A0ABV1D5R8_9FIRM</name>
<keyword evidence="3 7" id="KW-0808">Transferase</keyword>
<dbReference type="CDD" id="cd00685">
    <property type="entry name" value="Trans_IPPS_HT"/>
    <property type="match status" value="1"/>
</dbReference>
<dbReference type="NCBIfam" id="NF045485">
    <property type="entry name" value="FPPsyn"/>
    <property type="match status" value="1"/>
</dbReference>
<evidence type="ECO:0000256" key="1">
    <source>
        <dbReference type="ARBA" id="ARBA00001946"/>
    </source>
</evidence>
<evidence type="ECO:0000256" key="7">
    <source>
        <dbReference type="RuleBase" id="RU004466"/>
    </source>
</evidence>
<evidence type="ECO:0000313" key="9">
    <source>
        <dbReference type="Proteomes" id="UP001454086"/>
    </source>
</evidence>
<dbReference type="InterPro" id="IPR053378">
    <property type="entry name" value="Prenyl_diphosphate_synthase"/>
</dbReference>
<dbReference type="SFLD" id="SFLDG01017">
    <property type="entry name" value="Polyprenyl_Transferase_Like"/>
    <property type="match status" value="1"/>
</dbReference>
<gene>
    <name evidence="8" type="ORF">WMQ36_12205</name>
</gene>
<keyword evidence="9" id="KW-1185">Reference proteome</keyword>
<reference evidence="8 9" key="1">
    <citation type="submission" date="2024-03" db="EMBL/GenBank/DDBJ databases">
        <title>Human intestinal bacterial collection.</title>
        <authorList>
            <person name="Pauvert C."/>
            <person name="Hitch T.C.A."/>
            <person name="Clavel T."/>
        </authorList>
    </citation>
    <scope>NUCLEOTIDE SEQUENCE [LARGE SCALE GENOMIC DNA]</scope>
    <source>
        <strain evidence="8 9">CLA-SR-H021</strain>
    </source>
</reference>
<dbReference type="EMBL" id="JBBMFM010000040">
    <property type="protein sequence ID" value="MEQ2425743.1"/>
    <property type="molecule type" value="Genomic_DNA"/>
</dbReference>
<dbReference type="RefSeq" id="WP_120056132.1">
    <property type="nucleotide sequence ID" value="NZ_JBBMFM010000040.1"/>
</dbReference>
<evidence type="ECO:0000256" key="4">
    <source>
        <dbReference type="ARBA" id="ARBA00022723"/>
    </source>
</evidence>
<comment type="cofactor">
    <cofactor evidence="1">
        <name>Mg(2+)</name>
        <dbReference type="ChEBI" id="CHEBI:18420"/>
    </cofactor>
</comment>
<protein>
    <submittedName>
        <fullName evidence="8">Polyprenyl synthetase family protein</fullName>
    </submittedName>
</protein>
<organism evidence="8 9">
    <name type="scientific">Enterocloster hominis</name>
    <name type="common">ex Hitch et al. 2024</name>
    <dbReference type="NCBI Taxonomy" id="1917870"/>
    <lineage>
        <taxon>Bacteria</taxon>
        <taxon>Bacillati</taxon>
        <taxon>Bacillota</taxon>
        <taxon>Clostridia</taxon>
        <taxon>Lachnospirales</taxon>
        <taxon>Lachnospiraceae</taxon>
        <taxon>Enterocloster</taxon>
    </lineage>
</organism>
<dbReference type="Gene3D" id="1.10.600.10">
    <property type="entry name" value="Farnesyl Diphosphate Synthase"/>
    <property type="match status" value="1"/>
</dbReference>
<dbReference type="PROSITE" id="PS00444">
    <property type="entry name" value="POLYPRENYL_SYNTHASE_2"/>
    <property type="match status" value="1"/>
</dbReference>
<dbReference type="PROSITE" id="PS00723">
    <property type="entry name" value="POLYPRENYL_SYNTHASE_1"/>
    <property type="match status" value="1"/>
</dbReference>
<keyword evidence="6" id="KW-0414">Isoprene biosynthesis</keyword>
<proteinExistence type="inferred from homology"/>
<dbReference type="PANTHER" id="PTHR43281:SF1">
    <property type="entry name" value="FARNESYL DIPHOSPHATE SYNTHASE"/>
    <property type="match status" value="1"/>
</dbReference>
<sequence length="303" mass="33479">MNDKETFKQELKTRTAEIEQLIKTYLPEESGHQKTILEAMNYSMMAGGKRLRPMLMQEMCRLFTGCLLESVIPFMAAVEMIHTSSLVHDDLPCMDDDMMRRGKPSTWAEFGEDIGVLTGDALMMYAFETAASAFETSIDPDELSRIGKAMGILARKTGVYGMIGGQTVDVELAGGPIPKDKLDFIYRLKTGALIEASMLIGAVLGGAADEDCKIVESLARKIGMAFQIQDDILDVTGSEEVIGKPVNSDEKNKKTTYVTLEGLDKAKKDVEQISAEAIEELNKLPGNNEFLEQLIHVLINRQK</sequence>
<evidence type="ECO:0000256" key="6">
    <source>
        <dbReference type="ARBA" id="ARBA00023229"/>
    </source>
</evidence>
<evidence type="ECO:0000313" key="8">
    <source>
        <dbReference type="EMBL" id="MEQ2425743.1"/>
    </source>
</evidence>
<evidence type="ECO:0000256" key="5">
    <source>
        <dbReference type="ARBA" id="ARBA00022842"/>
    </source>
</evidence>
<accession>A0ABV1D5R8</accession>
<dbReference type="Proteomes" id="UP001454086">
    <property type="component" value="Unassembled WGS sequence"/>
</dbReference>
<comment type="caution">
    <text evidence="8">The sequence shown here is derived from an EMBL/GenBank/DDBJ whole genome shotgun (WGS) entry which is preliminary data.</text>
</comment>
<evidence type="ECO:0000256" key="3">
    <source>
        <dbReference type="ARBA" id="ARBA00022679"/>
    </source>
</evidence>
<dbReference type="InterPro" id="IPR008949">
    <property type="entry name" value="Isoprenoid_synthase_dom_sf"/>
</dbReference>
<evidence type="ECO:0000256" key="2">
    <source>
        <dbReference type="ARBA" id="ARBA00006706"/>
    </source>
</evidence>
<dbReference type="PANTHER" id="PTHR43281">
    <property type="entry name" value="FARNESYL DIPHOSPHATE SYNTHASE"/>
    <property type="match status" value="1"/>
</dbReference>
<keyword evidence="4" id="KW-0479">Metal-binding</keyword>
<comment type="similarity">
    <text evidence="2 7">Belongs to the FPP/GGPP synthase family.</text>
</comment>
<dbReference type="SFLD" id="SFLDS00005">
    <property type="entry name" value="Isoprenoid_Synthase_Type_I"/>
    <property type="match status" value="1"/>
</dbReference>
<dbReference type="Pfam" id="PF00348">
    <property type="entry name" value="polyprenyl_synt"/>
    <property type="match status" value="1"/>
</dbReference>